<dbReference type="AlphaFoldDB" id="A0AAW1RRK9"/>
<dbReference type="PANTHER" id="PTHR15601">
    <property type="entry name" value="STRESS ASSOCIATED ENDOPLASMIC RETICULUM PROTEIN SERP1/RAMP4"/>
    <property type="match status" value="1"/>
</dbReference>
<keyword evidence="5 7" id="KW-1133">Transmembrane helix</keyword>
<feature type="transmembrane region" description="Helical" evidence="7">
    <location>
        <begin position="35"/>
        <end position="57"/>
    </location>
</feature>
<comment type="caution">
    <text evidence="8">The sequence shown here is derived from an EMBL/GenBank/DDBJ whole genome shotgun (WGS) entry which is preliminary data.</text>
</comment>
<dbReference type="GO" id="GO:0005789">
    <property type="term" value="C:endoplasmic reticulum membrane"/>
    <property type="evidence" value="ECO:0007669"/>
    <property type="project" value="UniProtKB-SubCell"/>
</dbReference>
<keyword evidence="4" id="KW-0256">Endoplasmic reticulum</keyword>
<reference evidence="8 9" key="1">
    <citation type="journal article" date="2024" name="Nat. Commun.">
        <title>Phylogenomics reveals the evolutionary origins of lichenization in chlorophyte algae.</title>
        <authorList>
            <person name="Puginier C."/>
            <person name="Libourel C."/>
            <person name="Otte J."/>
            <person name="Skaloud P."/>
            <person name="Haon M."/>
            <person name="Grisel S."/>
            <person name="Petersen M."/>
            <person name="Berrin J.G."/>
            <person name="Delaux P.M."/>
            <person name="Dal Grande F."/>
            <person name="Keller J."/>
        </authorList>
    </citation>
    <scope>NUCLEOTIDE SEQUENCE [LARGE SCALE GENOMIC DNA]</scope>
    <source>
        <strain evidence="8 9">SAG 2145</strain>
    </source>
</reference>
<proteinExistence type="inferred from homology"/>
<gene>
    <name evidence="8" type="ORF">WJX74_001567</name>
</gene>
<evidence type="ECO:0000313" key="8">
    <source>
        <dbReference type="EMBL" id="KAK9836489.1"/>
    </source>
</evidence>
<dbReference type="InterPro" id="IPR010580">
    <property type="entry name" value="ER_stress-assoc"/>
</dbReference>
<comment type="similarity">
    <text evidence="2">Belongs to the RAMP4 family.</text>
</comment>
<keyword evidence="6 7" id="KW-0472">Membrane</keyword>
<dbReference type="PANTHER" id="PTHR15601:SF0">
    <property type="entry name" value="GEO09675P1"/>
    <property type="match status" value="1"/>
</dbReference>
<keyword evidence="9" id="KW-1185">Reference proteome</keyword>
<keyword evidence="3 7" id="KW-0812">Transmembrane</keyword>
<dbReference type="EMBL" id="JALJOS010000007">
    <property type="protein sequence ID" value="KAK9836489.1"/>
    <property type="molecule type" value="Genomic_DNA"/>
</dbReference>
<evidence type="ECO:0000256" key="2">
    <source>
        <dbReference type="ARBA" id="ARBA00005500"/>
    </source>
</evidence>
<evidence type="ECO:0000256" key="3">
    <source>
        <dbReference type="ARBA" id="ARBA00022692"/>
    </source>
</evidence>
<protein>
    <recommendedName>
        <fullName evidence="10">Stress-associated endoplasmic reticulum protein</fullName>
    </recommendedName>
</protein>
<evidence type="ECO:0000256" key="1">
    <source>
        <dbReference type="ARBA" id="ARBA00004389"/>
    </source>
</evidence>
<evidence type="ECO:0000313" key="9">
    <source>
        <dbReference type="Proteomes" id="UP001438707"/>
    </source>
</evidence>
<name>A0AAW1RRK9_9CHLO</name>
<evidence type="ECO:0008006" key="10">
    <source>
        <dbReference type="Google" id="ProtNLM"/>
    </source>
</evidence>
<comment type="subcellular location">
    <subcellularLocation>
        <location evidence="1">Endoplasmic reticulum membrane</location>
        <topology evidence="1">Single-pass membrane protein</topology>
    </subcellularLocation>
</comment>
<evidence type="ECO:0000256" key="4">
    <source>
        <dbReference type="ARBA" id="ARBA00022824"/>
    </source>
</evidence>
<dbReference type="GO" id="GO:0030968">
    <property type="term" value="P:endoplasmic reticulum unfolded protein response"/>
    <property type="evidence" value="ECO:0007669"/>
    <property type="project" value="TreeGrafter"/>
</dbReference>
<dbReference type="Proteomes" id="UP001438707">
    <property type="component" value="Unassembled WGS sequence"/>
</dbReference>
<accession>A0AAW1RRK9</accession>
<evidence type="ECO:0000256" key="5">
    <source>
        <dbReference type="ARBA" id="ARBA00022989"/>
    </source>
</evidence>
<organism evidence="8 9">
    <name type="scientific">Apatococcus lobatus</name>
    <dbReference type="NCBI Taxonomy" id="904363"/>
    <lineage>
        <taxon>Eukaryota</taxon>
        <taxon>Viridiplantae</taxon>
        <taxon>Chlorophyta</taxon>
        <taxon>core chlorophytes</taxon>
        <taxon>Trebouxiophyceae</taxon>
        <taxon>Chlorellales</taxon>
        <taxon>Chlorellaceae</taxon>
        <taxon>Apatococcus</taxon>
    </lineage>
</organism>
<sequence>MAGSKRLLNAKSDSFHNNIHRRGQVELVKEKKTSAVGPVLLGFFLFVVVGSALLQIVRTATSGSMF</sequence>
<dbReference type="Pfam" id="PF06624">
    <property type="entry name" value="RAMP4"/>
    <property type="match status" value="1"/>
</dbReference>
<evidence type="ECO:0000256" key="6">
    <source>
        <dbReference type="ARBA" id="ARBA00023136"/>
    </source>
</evidence>
<evidence type="ECO:0000256" key="7">
    <source>
        <dbReference type="SAM" id="Phobius"/>
    </source>
</evidence>